<evidence type="ECO:0000313" key="2">
    <source>
        <dbReference type="EMBL" id="SDU41407.1"/>
    </source>
</evidence>
<evidence type="ECO:0000259" key="1">
    <source>
        <dbReference type="Pfam" id="PF11726"/>
    </source>
</evidence>
<name>A0A1H2IBB2_9GAMM</name>
<dbReference type="OrthoDB" id="5701642at2"/>
<gene>
    <name evidence="2" type="ORF">SAMN05216580_2866</name>
</gene>
<dbReference type="EMBL" id="LT629780">
    <property type="protein sequence ID" value="SDU41407.1"/>
    <property type="molecule type" value="Genomic_DNA"/>
</dbReference>
<dbReference type="Proteomes" id="UP000243063">
    <property type="component" value="Chromosome I"/>
</dbReference>
<accession>A0A1H2IBB2</accession>
<organism evidence="2 3">
    <name type="scientific">Geopseudomonas guangdongensis</name>
    <dbReference type="NCBI Taxonomy" id="1245526"/>
    <lineage>
        <taxon>Bacteria</taxon>
        <taxon>Pseudomonadati</taxon>
        <taxon>Pseudomonadota</taxon>
        <taxon>Gammaproteobacteria</taxon>
        <taxon>Pseudomonadales</taxon>
        <taxon>Pseudomonadaceae</taxon>
        <taxon>Geopseudomonas</taxon>
    </lineage>
</organism>
<sequence>MRRHPQNHNLHIHHDHTYQGLPVMHEKGPFIREHLQRLYDTMQRALDEHPRTFAFRVELKFPNSGMLPSYAFRNEVISRFFESFKAKIEHSRGMAKRRNRYAHPCTVRYIWVREIASSDRPHYHLVIFLNKDAYSVLGYFQSEGRNVFNRLEEAWASALRLPREAVAGLVHVPQNPGYYISRDDEQSQAEFFRRASYLCKTATKMYGDHQHSFGASRG</sequence>
<reference evidence="3" key="1">
    <citation type="submission" date="2016-10" db="EMBL/GenBank/DDBJ databases">
        <authorList>
            <person name="Varghese N."/>
            <person name="Submissions S."/>
        </authorList>
    </citation>
    <scope>NUCLEOTIDE SEQUENCE [LARGE SCALE GENOMIC DNA]</scope>
    <source>
        <strain evidence="3">CCTCC 2012022</strain>
    </source>
</reference>
<dbReference type="Pfam" id="PF11726">
    <property type="entry name" value="YagK_YfjJ_C"/>
    <property type="match status" value="1"/>
</dbReference>
<proteinExistence type="predicted"/>
<keyword evidence="3" id="KW-1185">Reference proteome</keyword>
<dbReference type="AlphaFoldDB" id="A0A1H2IBB2"/>
<protein>
    <recommendedName>
        <fullName evidence="1">YagK/YfjJ C-terminal domain-containing protein</fullName>
    </recommendedName>
</protein>
<dbReference type="STRING" id="1245526.SAMN05216580_2866"/>
<dbReference type="RefSeq" id="WP_090215797.1">
    <property type="nucleotide sequence ID" value="NZ_LT629780.1"/>
</dbReference>
<feature type="domain" description="YagK/YfjJ C-terminal" evidence="1">
    <location>
        <begin position="46"/>
        <end position="216"/>
    </location>
</feature>
<dbReference type="InterPro" id="IPR057271">
    <property type="entry name" value="YagK_YfjJ_C"/>
</dbReference>
<evidence type="ECO:0000313" key="3">
    <source>
        <dbReference type="Proteomes" id="UP000243063"/>
    </source>
</evidence>